<protein>
    <submittedName>
        <fullName evidence="1">Uncharacterized protein</fullName>
    </submittedName>
</protein>
<dbReference type="EMBL" id="AHHD01000517">
    <property type="protein sequence ID" value="EKG10518.1"/>
    <property type="molecule type" value="Genomic_DNA"/>
</dbReference>
<name>K2R828_MACPH</name>
<proteinExistence type="predicted"/>
<dbReference type="InParanoid" id="K2R828"/>
<dbReference type="HOGENOM" id="CLU_973410_0_0_1"/>
<evidence type="ECO:0000313" key="1">
    <source>
        <dbReference type="EMBL" id="EKG10518.1"/>
    </source>
</evidence>
<evidence type="ECO:0000313" key="2">
    <source>
        <dbReference type="Proteomes" id="UP000007129"/>
    </source>
</evidence>
<dbReference type="Proteomes" id="UP000007129">
    <property type="component" value="Unassembled WGS sequence"/>
</dbReference>
<dbReference type="AlphaFoldDB" id="K2R828"/>
<gene>
    <name evidence="1" type="ORF">MPH_12376</name>
</gene>
<sequence>MAHSADGSTADNSTFSFPCIASWLDRAHNQTTCLGQLTGSPSDLYLTAHFSPTKCNYKDTNVYLCLVLSPATTDAAGSPALHHCSTVALTVTREHLQADALDMGVARQKDAPQYVAQELRGRGLFRVSLALRRAPAVLMPKHPRALHSEGEYAYVMALRALSEMRLFDLWLPHADRVVWKTRRFRHGLERGAGSLAPVPETHYVLGAGADGDAWSRFRVRDGLRQGGVGLVADHGQAAAAEDGMVEAAEETGSGGLAARFLQEPMEAGQGFGRQSVGALLRREESV</sequence>
<comment type="caution">
    <text evidence="1">The sequence shown here is derived from an EMBL/GenBank/DDBJ whole genome shotgun (WGS) entry which is preliminary data.</text>
</comment>
<organism evidence="1 2">
    <name type="scientific">Macrophomina phaseolina (strain MS6)</name>
    <name type="common">Charcoal rot fungus</name>
    <dbReference type="NCBI Taxonomy" id="1126212"/>
    <lineage>
        <taxon>Eukaryota</taxon>
        <taxon>Fungi</taxon>
        <taxon>Dikarya</taxon>
        <taxon>Ascomycota</taxon>
        <taxon>Pezizomycotina</taxon>
        <taxon>Dothideomycetes</taxon>
        <taxon>Dothideomycetes incertae sedis</taxon>
        <taxon>Botryosphaeriales</taxon>
        <taxon>Botryosphaeriaceae</taxon>
        <taxon>Macrophomina</taxon>
    </lineage>
</organism>
<accession>K2R828</accession>
<reference evidence="1 2" key="1">
    <citation type="journal article" date="2012" name="BMC Genomics">
        <title>Tools to kill: Genome of one of the most destructive plant pathogenic fungi Macrophomina phaseolina.</title>
        <authorList>
            <person name="Islam M.S."/>
            <person name="Haque M.S."/>
            <person name="Islam M.M."/>
            <person name="Emdad E.M."/>
            <person name="Halim A."/>
            <person name="Hossen Q.M.M."/>
            <person name="Hossain M.Z."/>
            <person name="Ahmed B."/>
            <person name="Rahim S."/>
            <person name="Rahman M.S."/>
            <person name="Alam M.M."/>
            <person name="Hou S."/>
            <person name="Wan X."/>
            <person name="Saito J.A."/>
            <person name="Alam M."/>
        </authorList>
    </citation>
    <scope>NUCLEOTIDE SEQUENCE [LARGE SCALE GENOMIC DNA]</scope>
    <source>
        <strain evidence="1 2">MS6</strain>
    </source>
</reference>
<dbReference type="VEuPathDB" id="FungiDB:MPH_12376"/>